<sequence>MNSLWPAARSSCLQTWATLQTCSTIDGLASRFVHGAIRPYSISSAPFRRRGPGAGTLEAENRGWSGALGLQCSKRFYASKRRASRTPKHSTLSKELPPKKLSPKTTLGKTIYTRYEQLPADYEDQMGLDYREDPITEEEIQAIFGRVMDIDSAERFLRVIHGRRVAGTLPDPDEPSSLAYWEEVAQKNALAWLRQNVPVDEDENATLRAEQELAEIEGEIVSDSKRIGIYMPNVGGGATRGGRINLNMYKPNDSKAPTEEKTSVYGDSGLDAIRKANQAKAAALEKKKKEEELSQADEIRNNTGNLDHVKPRSRVELRRKGEHPWLKHFEKKAQETVPEVIPEFSAFTRLWPSALVVLLTVGVSCTLAHFYIPPLRDSRMFPEIPPAVATVSALILANTMELFLWRVPPCWTMLNKYFMIIPAYPRALSMIRDVFSHQAFTHLLPNMVFLAIFGVDLHDEVGCANFLALYFSIGAVCSFASMAGWVWKSAFISSGLGASGAVCGVMAADLWYKRDKGISFFGLTPSIPSWVALVMLFGSEVLAWRRASSAAGKQILDYQSHITGYIGGMAGAEVIRWRDRVRKRQAEERKMQIEGVLKR</sequence>
<evidence type="ECO:0000256" key="7">
    <source>
        <dbReference type="SAM" id="MobiDB-lite"/>
    </source>
</evidence>
<protein>
    <recommendedName>
        <fullName evidence="9">Peptidase S54 rhomboid domain-containing protein</fullName>
    </recommendedName>
</protein>
<feature type="region of interest" description="Disordered" evidence="7">
    <location>
        <begin position="80"/>
        <end position="100"/>
    </location>
</feature>
<dbReference type="EMBL" id="PQXJ01000183">
    <property type="protein sequence ID" value="TGO58309.1"/>
    <property type="molecule type" value="Genomic_DNA"/>
</dbReference>
<dbReference type="InterPro" id="IPR022764">
    <property type="entry name" value="Peptidase_S54_rhomboid_dom"/>
</dbReference>
<feature type="region of interest" description="Disordered" evidence="7">
    <location>
        <begin position="286"/>
        <end position="313"/>
    </location>
</feature>
<feature type="transmembrane region" description="Helical" evidence="8">
    <location>
        <begin position="518"/>
        <end position="538"/>
    </location>
</feature>
<comment type="subcellular location">
    <subcellularLocation>
        <location evidence="1">Membrane</location>
        <topology evidence="1">Multi-pass membrane protein</topology>
    </subcellularLocation>
</comment>
<gene>
    <name evidence="10" type="ORF">BOTNAR_0183g00060</name>
</gene>
<dbReference type="PANTHER" id="PTHR43731:SF14">
    <property type="entry name" value="PRESENILIN-ASSOCIATED RHOMBOID-LIKE PROTEIN, MITOCHONDRIAL"/>
    <property type="match status" value="1"/>
</dbReference>
<dbReference type="Gene3D" id="1.20.1540.10">
    <property type="entry name" value="Rhomboid-like"/>
    <property type="match status" value="1"/>
</dbReference>
<dbReference type="Pfam" id="PF01694">
    <property type="entry name" value="Rhomboid"/>
    <property type="match status" value="1"/>
</dbReference>
<keyword evidence="6 8" id="KW-0472">Membrane</keyword>
<dbReference type="GO" id="GO:0016020">
    <property type="term" value="C:membrane"/>
    <property type="evidence" value="ECO:0007669"/>
    <property type="project" value="UniProtKB-SubCell"/>
</dbReference>
<evidence type="ECO:0000256" key="2">
    <source>
        <dbReference type="ARBA" id="ARBA00009045"/>
    </source>
</evidence>
<evidence type="ECO:0000259" key="9">
    <source>
        <dbReference type="Pfam" id="PF01694"/>
    </source>
</evidence>
<name>A0A4Z1I9J7_9HELO</name>
<keyword evidence="3 8" id="KW-0812">Transmembrane</keyword>
<accession>A0A4Z1I9J7</accession>
<dbReference type="OrthoDB" id="10260614at2759"/>
<dbReference type="GO" id="GO:0004252">
    <property type="term" value="F:serine-type endopeptidase activity"/>
    <property type="evidence" value="ECO:0007669"/>
    <property type="project" value="InterPro"/>
</dbReference>
<proteinExistence type="inferred from homology"/>
<feature type="domain" description="Peptidase S54 rhomboid" evidence="9">
    <location>
        <begin position="430"/>
        <end position="572"/>
    </location>
</feature>
<dbReference type="AlphaFoldDB" id="A0A4Z1I9J7"/>
<dbReference type="PANTHER" id="PTHR43731">
    <property type="entry name" value="RHOMBOID PROTEASE"/>
    <property type="match status" value="1"/>
</dbReference>
<organism evidence="10 11">
    <name type="scientific">Botryotinia narcissicola</name>
    <dbReference type="NCBI Taxonomy" id="278944"/>
    <lineage>
        <taxon>Eukaryota</taxon>
        <taxon>Fungi</taxon>
        <taxon>Dikarya</taxon>
        <taxon>Ascomycota</taxon>
        <taxon>Pezizomycotina</taxon>
        <taxon>Leotiomycetes</taxon>
        <taxon>Helotiales</taxon>
        <taxon>Sclerotiniaceae</taxon>
        <taxon>Botryotinia</taxon>
    </lineage>
</organism>
<evidence type="ECO:0000313" key="11">
    <source>
        <dbReference type="Proteomes" id="UP000297452"/>
    </source>
</evidence>
<keyword evidence="11" id="KW-1185">Reference proteome</keyword>
<comment type="similarity">
    <text evidence="2">Belongs to the peptidase S54 family.</text>
</comment>
<feature type="transmembrane region" description="Helical" evidence="8">
    <location>
        <begin position="435"/>
        <end position="455"/>
    </location>
</feature>
<evidence type="ECO:0000256" key="8">
    <source>
        <dbReference type="SAM" id="Phobius"/>
    </source>
</evidence>
<dbReference type="Proteomes" id="UP000297452">
    <property type="component" value="Unassembled WGS sequence"/>
</dbReference>
<comment type="caution">
    <text evidence="10">The sequence shown here is derived from an EMBL/GenBank/DDBJ whole genome shotgun (WGS) entry which is preliminary data.</text>
</comment>
<evidence type="ECO:0000313" key="10">
    <source>
        <dbReference type="EMBL" id="TGO58309.1"/>
    </source>
</evidence>
<dbReference type="InterPro" id="IPR035952">
    <property type="entry name" value="Rhomboid-like_sf"/>
</dbReference>
<dbReference type="STRING" id="278944.A0A4Z1I9J7"/>
<keyword evidence="4" id="KW-0378">Hydrolase</keyword>
<reference evidence="10 11" key="1">
    <citation type="submission" date="2017-12" db="EMBL/GenBank/DDBJ databases">
        <title>Comparative genomics of Botrytis spp.</title>
        <authorList>
            <person name="Valero-Jimenez C.A."/>
            <person name="Tapia P."/>
            <person name="Veloso J."/>
            <person name="Silva-Moreno E."/>
            <person name="Staats M."/>
            <person name="Valdes J.H."/>
            <person name="Van Kan J.A.L."/>
        </authorList>
    </citation>
    <scope>NUCLEOTIDE SEQUENCE [LARGE SCALE GENOMIC DNA]</scope>
    <source>
        <strain evidence="10 11">MUCL2120</strain>
    </source>
</reference>
<evidence type="ECO:0000256" key="4">
    <source>
        <dbReference type="ARBA" id="ARBA00022801"/>
    </source>
</evidence>
<feature type="transmembrane region" description="Helical" evidence="8">
    <location>
        <begin position="467"/>
        <end position="485"/>
    </location>
</feature>
<evidence type="ECO:0000256" key="5">
    <source>
        <dbReference type="ARBA" id="ARBA00022989"/>
    </source>
</evidence>
<evidence type="ECO:0000256" key="3">
    <source>
        <dbReference type="ARBA" id="ARBA00022692"/>
    </source>
</evidence>
<dbReference type="SUPFAM" id="SSF144091">
    <property type="entry name" value="Rhomboid-like"/>
    <property type="match status" value="1"/>
</dbReference>
<evidence type="ECO:0000256" key="6">
    <source>
        <dbReference type="ARBA" id="ARBA00023136"/>
    </source>
</evidence>
<feature type="transmembrane region" description="Helical" evidence="8">
    <location>
        <begin position="491"/>
        <end position="511"/>
    </location>
</feature>
<dbReference type="InterPro" id="IPR050925">
    <property type="entry name" value="Rhomboid_protease_S54"/>
</dbReference>
<evidence type="ECO:0000256" key="1">
    <source>
        <dbReference type="ARBA" id="ARBA00004141"/>
    </source>
</evidence>
<feature type="transmembrane region" description="Helical" evidence="8">
    <location>
        <begin position="350"/>
        <end position="372"/>
    </location>
</feature>
<keyword evidence="5 8" id="KW-1133">Transmembrane helix</keyword>
<dbReference type="GO" id="GO:0006465">
    <property type="term" value="P:signal peptide processing"/>
    <property type="evidence" value="ECO:0007669"/>
    <property type="project" value="TreeGrafter"/>
</dbReference>
<feature type="compositionally biased region" description="Basic and acidic residues" evidence="7">
    <location>
        <begin position="286"/>
        <end position="300"/>
    </location>
</feature>